<gene>
    <name evidence="3" type="ORF">GJV77_14270</name>
</gene>
<feature type="domain" description="SWIM-type" evidence="2">
    <location>
        <begin position="42"/>
        <end position="79"/>
    </location>
</feature>
<dbReference type="InterPro" id="IPR007527">
    <property type="entry name" value="Znf_SWIM"/>
</dbReference>
<evidence type="ECO:0000313" key="4">
    <source>
        <dbReference type="Proteomes" id="UP000488936"/>
    </source>
</evidence>
<keyword evidence="1" id="KW-0862">Zinc</keyword>
<dbReference type="AlphaFoldDB" id="A0A7K1GQ51"/>
<comment type="caution">
    <text evidence="3">The sequence shown here is derived from an EMBL/GenBank/DDBJ whole genome shotgun (WGS) entry which is preliminary data.</text>
</comment>
<accession>A0A7K1GQ51</accession>
<dbReference type="EMBL" id="WMJY01000060">
    <property type="protein sequence ID" value="MTH31035.1"/>
    <property type="molecule type" value="Genomic_DNA"/>
</dbReference>
<keyword evidence="1" id="KW-0863">Zinc-finger</keyword>
<protein>
    <recommendedName>
        <fullName evidence="2">SWIM-type domain-containing protein</fullName>
    </recommendedName>
</protein>
<dbReference type="RefSeq" id="WP_155037001.1">
    <property type="nucleotide sequence ID" value="NZ_JBHTIG010000007.1"/>
</dbReference>
<dbReference type="Proteomes" id="UP000488936">
    <property type="component" value="Unassembled WGS sequence"/>
</dbReference>
<keyword evidence="1" id="KW-0479">Metal-binding</keyword>
<dbReference type="PROSITE" id="PS50966">
    <property type="entry name" value="ZF_SWIM"/>
    <property type="match status" value="1"/>
</dbReference>
<reference evidence="3 4" key="1">
    <citation type="journal article" date="2006" name="Int. J. Syst. Evol. Microbiol.">
        <title>Myroides pelagicus sp. nov., isolated from seawater in Thailand.</title>
        <authorList>
            <person name="Yoon J."/>
            <person name="Maneerat S."/>
            <person name="Kawai F."/>
            <person name="Yokota A."/>
        </authorList>
    </citation>
    <scope>NUCLEOTIDE SEQUENCE [LARGE SCALE GENOMIC DNA]</scope>
    <source>
        <strain evidence="3 4">SM1T</strain>
    </source>
</reference>
<evidence type="ECO:0000313" key="3">
    <source>
        <dbReference type="EMBL" id="MTH31035.1"/>
    </source>
</evidence>
<evidence type="ECO:0000259" key="2">
    <source>
        <dbReference type="PROSITE" id="PS50966"/>
    </source>
</evidence>
<proteinExistence type="predicted"/>
<sequence length="562" mass="66588">MTILQLLKQSDKFNTTKLVVRELDQEDKDYWVGFVDDDSKSFDVHIWLKGKQIVNMTCDCTESDNDLCAHRVCMLQAVNQQISGVKKTSKNNTLTKKKTSTKKLTPSALLLQETGQDQVYTWLLELFKKNKEVEQEFMLTFRKKEQLSYTVQDIEKIFDDIHKAVFGRRKSADAKDMKKYVDLLTLALKPVQDFMTMSMTKPICLEIYQYSAKRLYLLERQINYNSTRIETFAGKFADFYSLSILNIKDQTEQGIIIKNLFSTLYDSTDYHLETMSLELLVKLFSQLNDKSIKQAFSSEIIKLLKYFNKKNRFGEDVEQLYFFLIVLINTDDFKDNYHLFKPIRFENQYNLLFLEHLLVHDIELTQKYCLEIMDSNYHPFYNTPYIEILTEIYITTENYKGLAKLKATNFLTDPNLEDYLFIKQHLDDQNIFTKFRTKVLSTLRNSFSYYNDDNSNVELYFDILHSEQNYKKMLEVLNNDIPQTIIYCYAEQLQKENPLCFLNKVLEIGQYLTFNQIVEPKLADFITKHYSKEQITQAFKKYTANRRSLNELILNMIKEDNK</sequence>
<dbReference type="GO" id="GO:0008270">
    <property type="term" value="F:zinc ion binding"/>
    <property type="evidence" value="ECO:0007669"/>
    <property type="project" value="UniProtKB-KW"/>
</dbReference>
<dbReference type="OrthoDB" id="1231906at2"/>
<keyword evidence="4" id="KW-1185">Reference proteome</keyword>
<name>A0A7K1GQ51_9FLAO</name>
<evidence type="ECO:0000256" key="1">
    <source>
        <dbReference type="PROSITE-ProRule" id="PRU00325"/>
    </source>
</evidence>
<organism evidence="3 4">
    <name type="scientific">Myroides pelagicus</name>
    <dbReference type="NCBI Taxonomy" id="270914"/>
    <lineage>
        <taxon>Bacteria</taxon>
        <taxon>Pseudomonadati</taxon>
        <taxon>Bacteroidota</taxon>
        <taxon>Flavobacteriia</taxon>
        <taxon>Flavobacteriales</taxon>
        <taxon>Flavobacteriaceae</taxon>
        <taxon>Myroides</taxon>
    </lineage>
</organism>